<keyword evidence="1" id="KW-0812">Transmembrane</keyword>
<dbReference type="InterPro" id="IPR007047">
    <property type="entry name" value="Flp_Fap"/>
</dbReference>
<dbReference type="Pfam" id="PF04964">
    <property type="entry name" value="Flp_Fap"/>
    <property type="match status" value="1"/>
</dbReference>
<dbReference type="Proteomes" id="UP000182661">
    <property type="component" value="Unassembled WGS sequence"/>
</dbReference>
<comment type="caution">
    <text evidence="2">The sequence shown here is derived from an EMBL/GenBank/DDBJ whole genome shotgun (WGS) entry which is preliminary data.</text>
</comment>
<evidence type="ECO:0000256" key="1">
    <source>
        <dbReference type="SAM" id="Phobius"/>
    </source>
</evidence>
<dbReference type="RefSeq" id="WP_071834235.1">
    <property type="nucleotide sequence ID" value="NZ_LSRP01000100.1"/>
</dbReference>
<keyword evidence="1" id="KW-0472">Membrane</keyword>
<dbReference type="AlphaFoldDB" id="A0A657LPF1"/>
<dbReference type="EMBL" id="LSRP01000100">
    <property type="protein sequence ID" value="OJF94217.1"/>
    <property type="molecule type" value="Genomic_DNA"/>
</dbReference>
<dbReference type="OrthoDB" id="5325135at2"/>
<evidence type="ECO:0000313" key="3">
    <source>
        <dbReference type="Proteomes" id="UP000182661"/>
    </source>
</evidence>
<feature type="transmembrane region" description="Helical" evidence="1">
    <location>
        <begin position="20"/>
        <end position="42"/>
    </location>
</feature>
<proteinExistence type="predicted"/>
<keyword evidence="3" id="KW-1185">Reference proteome</keyword>
<reference evidence="2 3" key="1">
    <citation type="submission" date="2016-02" db="EMBL/GenBank/DDBJ databases">
        <title>Genome sequencing of a beta-galactosidase producing bacteria Rhizobium sp. 59.</title>
        <authorList>
            <person name="Wang D."/>
            <person name="Kot W."/>
            <person name="Qin Y."/>
            <person name="Hansen L."/>
            <person name="Naqvi K."/>
            <person name="Rensing C."/>
        </authorList>
    </citation>
    <scope>NUCLEOTIDE SEQUENCE [LARGE SCALE GENOMIC DNA]</scope>
    <source>
        <strain evidence="2 3">59</strain>
    </source>
</reference>
<sequence length="56" mass="5817">MTKIFARFLKDESGATAIEYGLIAALISVALITGATSLGGALNTQFTNLGTKLTLK</sequence>
<evidence type="ECO:0000313" key="2">
    <source>
        <dbReference type="EMBL" id="OJF94217.1"/>
    </source>
</evidence>
<protein>
    <submittedName>
        <fullName evidence="2">Pilus assembly protein</fullName>
    </submittedName>
</protein>
<organism evidence="2 3">
    <name type="scientific">Pararhizobium antarcticum</name>
    <dbReference type="NCBI Taxonomy" id="1798805"/>
    <lineage>
        <taxon>Bacteria</taxon>
        <taxon>Pseudomonadati</taxon>
        <taxon>Pseudomonadota</taxon>
        <taxon>Alphaproteobacteria</taxon>
        <taxon>Hyphomicrobiales</taxon>
        <taxon>Rhizobiaceae</taxon>
        <taxon>Rhizobium/Agrobacterium group</taxon>
        <taxon>Pararhizobium</taxon>
    </lineage>
</organism>
<keyword evidence="1" id="KW-1133">Transmembrane helix</keyword>
<accession>A0A657LPF1</accession>
<name>A0A657LPF1_9HYPH</name>
<gene>
    <name evidence="2" type="ORF">AX760_20515</name>
</gene>